<keyword evidence="1" id="KW-0472">Membrane</keyword>
<feature type="transmembrane region" description="Helical" evidence="1">
    <location>
        <begin position="70"/>
        <end position="90"/>
    </location>
</feature>
<feature type="transmembrane region" description="Helical" evidence="1">
    <location>
        <begin position="219"/>
        <end position="240"/>
    </location>
</feature>
<feature type="transmembrane region" description="Helical" evidence="1">
    <location>
        <begin position="132"/>
        <end position="151"/>
    </location>
</feature>
<accession>A0A428GTX8</accession>
<dbReference type="AlphaFoldDB" id="A0A428GTX8"/>
<feature type="transmembrane region" description="Helical" evidence="1">
    <location>
        <begin position="102"/>
        <end position="126"/>
    </location>
</feature>
<gene>
    <name evidence="2" type="ORF">D8794_06425</name>
</gene>
<feature type="transmembrane region" description="Helical" evidence="1">
    <location>
        <begin position="189"/>
        <end position="207"/>
    </location>
</feature>
<evidence type="ECO:0000313" key="2">
    <source>
        <dbReference type="EMBL" id="RSJ85729.1"/>
    </source>
</evidence>
<reference evidence="2 3" key="1">
    <citation type="submission" date="2018-11" db="EMBL/GenBank/DDBJ databases">
        <title>Species Designations Belie Phenotypic and Genotypic Heterogeneity in Oral Streptococci.</title>
        <authorList>
            <person name="Velsko I."/>
        </authorList>
    </citation>
    <scope>NUCLEOTIDE SEQUENCE [LARGE SCALE GENOMIC DNA]</scope>
    <source>
        <strain evidence="2 3">A54</strain>
    </source>
</reference>
<organism evidence="2 3">
    <name type="scientific">Streptococcus cristatus</name>
    <dbReference type="NCBI Taxonomy" id="45634"/>
    <lineage>
        <taxon>Bacteria</taxon>
        <taxon>Bacillati</taxon>
        <taxon>Bacillota</taxon>
        <taxon>Bacilli</taxon>
        <taxon>Lactobacillales</taxon>
        <taxon>Streptococcaceae</taxon>
        <taxon>Streptococcus</taxon>
    </lineage>
</organism>
<keyword evidence="1" id="KW-1133">Transmembrane helix</keyword>
<proteinExistence type="predicted"/>
<dbReference type="EMBL" id="RJPQ01000007">
    <property type="protein sequence ID" value="RSJ85729.1"/>
    <property type="molecule type" value="Genomic_DNA"/>
</dbReference>
<evidence type="ECO:0000256" key="1">
    <source>
        <dbReference type="SAM" id="Phobius"/>
    </source>
</evidence>
<dbReference type="Proteomes" id="UP000277890">
    <property type="component" value="Unassembled WGS sequence"/>
</dbReference>
<dbReference type="RefSeq" id="WP_125370571.1">
    <property type="nucleotide sequence ID" value="NZ_RJPO01000002.1"/>
</dbReference>
<protein>
    <submittedName>
        <fullName evidence="2">Uncharacterized protein</fullName>
    </submittedName>
</protein>
<sequence>MKQTIFNASLEESMNLVTDQYIKTSFEDFNEKGYEGKLLGFVTIQFILFLIFLFSIWIDSQNLQFLFMKVSLINGALFGLGFVGFAGYLIDLTKIKNQSILSYYYFNVWSNFMIFLLCLQCLVIGIAGAGTIIGMILSGALYTVAFILYFIRLFQNFQKNTLEILYQESTYSNRGADFLDRFVVFAKRYGGLILFLIVIFRIFFPNSDLIQQNDTFRSIFVAINPIIFVPFLYFLYVLSVNNFQGYYLKKYLEDYRQLSDYSIEDWYGKESKRYKESLDQEI</sequence>
<name>A0A428GTX8_STRCR</name>
<keyword evidence="1" id="KW-0812">Transmembrane</keyword>
<comment type="caution">
    <text evidence="2">The sequence shown here is derived from an EMBL/GenBank/DDBJ whole genome shotgun (WGS) entry which is preliminary data.</text>
</comment>
<evidence type="ECO:0000313" key="3">
    <source>
        <dbReference type="Proteomes" id="UP000277890"/>
    </source>
</evidence>
<feature type="transmembrane region" description="Helical" evidence="1">
    <location>
        <begin position="38"/>
        <end position="58"/>
    </location>
</feature>